<dbReference type="AlphaFoldDB" id="A0A4R7KNQ7"/>
<dbReference type="InterPro" id="IPR019903">
    <property type="entry name" value="RIC_family"/>
</dbReference>
<keyword evidence="2" id="KW-0963">Cytoplasm</keyword>
<keyword evidence="4" id="KW-0408">Iron</keyword>
<accession>A0A4R7KNQ7</accession>
<dbReference type="Proteomes" id="UP000295325">
    <property type="component" value="Unassembled WGS sequence"/>
</dbReference>
<dbReference type="RefSeq" id="WP_133628372.1">
    <property type="nucleotide sequence ID" value="NZ_SOAZ01000013.1"/>
</dbReference>
<dbReference type="Pfam" id="PF01814">
    <property type="entry name" value="Hemerythrin"/>
    <property type="match status" value="1"/>
</dbReference>
<dbReference type="GO" id="GO:0046872">
    <property type="term" value="F:metal ion binding"/>
    <property type="evidence" value="ECO:0007669"/>
    <property type="project" value="UniProtKB-KW"/>
</dbReference>
<protein>
    <submittedName>
        <fullName evidence="6">Regulator of cell morphogenesis and NO signaling</fullName>
    </submittedName>
</protein>
<proteinExistence type="predicted"/>
<evidence type="ECO:0000256" key="1">
    <source>
        <dbReference type="ARBA" id="ARBA00004496"/>
    </source>
</evidence>
<dbReference type="Gene3D" id="1.20.120.520">
    <property type="entry name" value="nmb1532 protein domain like"/>
    <property type="match status" value="1"/>
</dbReference>
<comment type="subcellular location">
    <subcellularLocation>
        <location evidence="1">Cytoplasm</location>
    </subcellularLocation>
</comment>
<evidence type="ECO:0000256" key="2">
    <source>
        <dbReference type="ARBA" id="ARBA00022490"/>
    </source>
</evidence>
<comment type="caution">
    <text evidence="6">The sequence shown here is derived from an EMBL/GenBank/DDBJ whole genome shotgun (WGS) entry which is preliminary data.</text>
</comment>
<reference evidence="6 7" key="1">
    <citation type="submission" date="2019-03" db="EMBL/GenBank/DDBJ databases">
        <title>Genomic Encyclopedia of Type Strains, Phase IV (KMG-IV): sequencing the most valuable type-strain genomes for metagenomic binning, comparative biology and taxonomic classification.</title>
        <authorList>
            <person name="Goeker M."/>
        </authorList>
    </citation>
    <scope>NUCLEOTIDE SEQUENCE [LARGE SCALE GENOMIC DNA]</scope>
    <source>
        <strain evidence="6 7">DSM 24455</strain>
    </source>
</reference>
<name>A0A4R7KNQ7_9CLOT</name>
<organism evidence="6 7">
    <name type="scientific">Fonticella tunisiensis</name>
    <dbReference type="NCBI Taxonomy" id="1096341"/>
    <lineage>
        <taxon>Bacteria</taxon>
        <taxon>Bacillati</taxon>
        <taxon>Bacillota</taxon>
        <taxon>Clostridia</taxon>
        <taxon>Eubacteriales</taxon>
        <taxon>Clostridiaceae</taxon>
        <taxon>Fonticella</taxon>
    </lineage>
</organism>
<feature type="domain" description="Hemerythrin-like" evidence="5">
    <location>
        <begin position="84"/>
        <end position="229"/>
    </location>
</feature>
<sequence>MKYFSSVEKIGDIVARFPKASDVFKRYNIDFCCGGNRPLIEAINEQRLSEGKILGELNSLYEEYINKEDKDVDWTKASWSELIDHVVNTHHAYLNSELPKLSQLVTKILRAHGVNHGEVLTRVHKLFHSLKADLEQHLIKEEEMLFPMIKKYEESGEIELKERIIKVIDETEDEHDGAGNIIKELRRITDGFTVPADGCTTFRLTYDKLKELESDLFQHIHLENNILFPSVRAK</sequence>
<evidence type="ECO:0000313" key="7">
    <source>
        <dbReference type="Proteomes" id="UP000295325"/>
    </source>
</evidence>
<keyword evidence="7" id="KW-1185">Reference proteome</keyword>
<dbReference type="Pfam" id="PF04405">
    <property type="entry name" value="ScdA_N"/>
    <property type="match status" value="1"/>
</dbReference>
<dbReference type="NCBIfam" id="TIGR03652">
    <property type="entry name" value="FeS_repair_RIC"/>
    <property type="match status" value="1"/>
</dbReference>
<dbReference type="PANTHER" id="PTHR36438:SF1">
    <property type="entry name" value="IRON-SULFUR CLUSTER REPAIR PROTEIN YTFE"/>
    <property type="match status" value="1"/>
</dbReference>
<dbReference type="InterPro" id="IPR012312">
    <property type="entry name" value="Hemerythrin-like"/>
</dbReference>
<dbReference type="PANTHER" id="PTHR36438">
    <property type="entry name" value="IRON-SULFUR CLUSTER REPAIR PROTEIN YTFE"/>
    <property type="match status" value="1"/>
</dbReference>
<evidence type="ECO:0000313" key="6">
    <source>
        <dbReference type="EMBL" id="TDT56482.1"/>
    </source>
</evidence>
<keyword evidence="3" id="KW-0479">Metal-binding</keyword>
<gene>
    <name evidence="6" type="ORF">EDD71_11325</name>
</gene>
<dbReference type="EMBL" id="SOAZ01000013">
    <property type="protein sequence ID" value="TDT56482.1"/>
    <property type="molecule type" value="Genomic_DNA"/>
</dbReference>
<evidence type="ECO:0000256" key="3">
    <source>
        <dbReference type="ARBA" id="ARBA00022723"/>
    </source>
</evidence>
<dbReference type="GO" id="GO:0005737">
    <property type="term" value="C:cytoplasm"/>
    <property type="evidence" value="ECO:0007669"/>
    <property type="project" value="UniProtKB-SubCell"/>
</dbReference>
<evidence type="ECO:0000259" key="5">
    <source>
        <dbReference type="Pfam" id="PF01814"/>
    </source>
</evidence>
<evidence type="ECO:0000256" key="4">
    <source>
        <dbReference type="ARBA" id="ARBA00023004"/>
    </source>
</evidence>
<dbReference type="OrthoDB" id="9797132at2"/>